<sequence>MDLPVEIVEEILTRCAKDTLTHTARVNAAFCVLSERLLYADLRLHTAGDTCMMNLRTCLRTLSEDPTKAAHVKTFDICTFGTLEEGDVDCLLAVLLKMGNLKHLSLDIECFHASILARSIAKALKKAKFSLNSLRIPSSIKCDMWITSQQELKTVVIFYDNDIWELDTANLSLLRARSATSRSPGKDFFLVKSRRGWPSDLIALPSLTDSAQDWNVKDMTRFFAYSQFISVFYLFMNGLSDHQRHLDICNQVSTSFSEIQTVVVIVEDGELDQIMEGITGIISLFSKLTYLRLRWWEGLRHKTCASTVQEHIQAEKWISQSKTLQSVIFPDMTIVYRCG</sequence>
<organism evidence="1 2">
    <name type="scientific">Collybiopsis confluens</name>
    <dbReference type="NCBI Taxonomy" id="2823264"/>
    <lineage>
        <taxon>Eukaryota</taxon>
        <taxon>Fungi</taxon>
        <taxon>Dikarya</taxon>
        <taxon>Basidiomycota</taxon>
        <taxon>Agaricomycotina</taxon>
        <taxon>Agaricomycetes</taxon>
        <taxon>Agaricomycetidae</taxon>
        <taxon>Agaricales</taxon>
        <taxon>Marasmiineae</taxon>
        <taxon>Omphalotaceae</taxon>
        <taxon>Collybiopsis</taxon>
    </lineage>
</organism>
<keyword evidence="2" id="KW-1185">Reference proteome</keyword>
<evidence type="ECO:0008006" key="3">
    <source>
        <dbReference type="Google" id="ProtNLM"/>
    </source>
</evidence>
<accession>A0A8H5FZC6</accession>
<evidence type="ECO:0000313" key="2">
    <source>
        <dbReference type="Proteomes" id="UP000518752"/>
    </source>
</evidence>
<reference evidence="1 2" key="1">
    <citation type="journal article" date="2020" name="ISME J.">
        <title>Uncovering the hidden diversity of litter-decomposition mechanisms in mushroom-forming fungi.</title>
        <authorList>
            <person name="Floudas D."/>
            <person name="Bentzer J."/>
            <person name="Ahren D."/>
            <person name="Johansson T."/>
            <person name="Persson P."/>
            <person name="Tunlid A."/>
        </authorList>
    </citation>
    <scope>NUCLEOTIDE SEQUENCE [LARGE SCALE GENOMIC DNA]</scope>
    <source>
        <strain evidence="1 2">CBS 406.79</strain>
    </source>
</reference>
<gene>
    <name evidence="1" type="ORF">D9757_014010</name>
</gene>
<dbReference type="AlphaFoldDB" id="A0A8H5FZC6"/>
<proteinExistence type="predicted"/>
<dbReference type="OrthoDB" id="2890621at2759"/>
<name>A0A8H5FZC6_9AGAR</name>
<evidence type="ECO:0000313" key="1">
    <source>
        <dbReference type="EMBL" id="KAF5354524.1"/>
    </source>
</evidence>
<dbReference type="Proteomes" id="UP000518752">
    <property type="component" value="Unassembled WGS sequence"/>
</dbReference>
<comment type="caution">
    <text evidence="1">The sequence shown here is derived from an EMBL/GenBank/DDBJ whole genome shotgun (WGS) entry which is preliminary data.</text>
</comment>
<protein>
    <recommendedName>
        <fullName evidence="3">F-box domain-containing protein</fullName>
    </recommendedName>
</protein>
<dbReference type="EMBL" id="JAACJN010000259">
    <property type="protein sequence ID" value="KAF5354524.1"/>
    <property type="molecule type" value="Genomic_DNA"/>
</dbReference>